<dbReference type="AlphaFoldDB" id="A0A1I2YR32"/>
<keyword evidence="3" id="KW-1185">Reference proteome</keyword>
<dbReference type="RefSeq" id="WP_090995096.1">
    <property type="nucleotide sequence ID" value="NZ_FOPP01000008.1"/>
</dbReference>
<dbReference type="EMBL" id="FOPP01000008">
    <property type="protein sequence ID" value="SFH27985.1"/>
    <property type="molecule type" value="Genomic_DNA"/>
</dbReference>
<feature type="chain" id="PRO_5011727517" description="DUF4270 domain-containing protein" evidence="1">
    <location>
        <begin position="20"/>
        <end position="465"/>
    </location>
</feature>
<evidence type="ECO:0000313" key="3">
    <source>
        <dbReference type="Proteomes" id="UP000199666"/>
    </source>
</evidence>
<dbReference type="PROSITE" id="PS51257">
    <property type="entry name" value="PROKAR_LIPOPROTEIN"/>
    <property type="match status" value="1"/>
</dbReference>
<feature type="signal peptide" evidence="1">
    <location>
        <begin position="1"/>
        <end position="19"/>
    </location>
</feature>
<gene>
    <name evidence="2" type="ORF">SAMN04489864_1089</name>
</gene>
<keyword evidence="1" id="KW-0732">Signal</keyword>
<organism evidence="2 3">
    <name type="scientific">Pedobacter insulae</name>
    <dbReference type="NCBI Taxonomy" id="414048"/>
    <lineage>
        <taxon>Bacteria</taxon>
        <taxon>Pseudomonadati</taxon>
        <taxon>Bacteroidota</taxon>
        <taxon>Sphingobacteriia</taxon>
        <taxon>Sphingobacteriales</taxon>
        <taxon>Sphingobacteriaceae</taxon>
        <taxon>Pedobacter</taxon>
    </lineage>
</organism>
<dbReference type="STRING" id="414048.SAMN04489864_1089"/>
<evidence type="ECO:0000256" key="1">
    <source>
        <dbReference type="SAM" id="SignalP"/>
    </source>
</evidence>
<reference evidence="2 3" key="1">
    <citation type="submission" date="2016-10" db="EMBL/GenBank/DDBJ databases">
        <authorList>
            <person name="de Groot N.N."/>
        </authorList>
    </citation>
    <scope>NUCLEOTIDE SEQUENCE [LARGE SCALE GENOMIC DNA]</scope>
    <source>
        <strain evidence="2 3">DSM 18684</strain>
    </source>
</reference>
<sequence length="465" mass="50584">MKFIKLDLLTLLISLFLFASCENASTIGLEIDPNSAVEGTLVDTLTVTSRTMMDDVTSTAGLARHPLGILNDPIFGRTESSLAMSVGIPSTTHTFGTNPTLDSAVLVLNYGGEFYGDSTHTYTIDVHQLTDNFASDEKFLSTKVYPHNNQLVGTKTGRLFPTTKFKVTDLVTGGKDTLKSVSPQIRIRLDNAFITENIVSLAASDLKNNLTFKNLFKGLHVSVNPTGLSGNGAMMFIDLASTNSNLSLYYKKQGTTAALIDTVNINFPMGENTSIGPVNLAGATIKHTYTGTPVQTQLDNPNQQYLVTYLQPLAGLRNKISFPTLEKFSTTTGNIVVNKAELVIDVSAGTDIKPFETAPRLALYRYDIAEQRKAVEVYGGETEAIGGYFDSTKKQYVFNVTAYVQNLVSKKTKDYGTFIGPIPRNEFSINPSLSSASRVVIGAYKKNASAGDNVMKLNIYYTKVN</sequence>
<evidence type="ECO:0008006" key="4">
    <source>
        <dbReference type="Google" id="ProtNLM"/>
    </source>
</evidence>
<name>A0A1I2YR32_9SPHI</name>
<proteinExistence type="predicted"/>
<dbReference type="OrthoDB" id="1466062at2"/>
<dbReference type="Proteomes" id="UP000199666">
    <property type="component" value="Unassembled WGS sequence"/>
</dbReference>
<dbReference type="InterPro" id="IPR025366">
    <property type="entry name" value="DUF4270"/>
</dbReference>
<evidence type="ECO:0000313" key="2">
    <source>
        <dbReference type="EMBL" id="SFH27985.1"/>
    </source>
</evidence>
<protein>
    <recommendedName>
        <fullName evidence="4">DUF4270 domain-containing protein</fullName>
    </recommendedName>
</protein>
<dbReference type="Pfam" id="PF14092">
    <property type="entry name" value="DUF4270"/>
    <property type="match status" value="1"/>
</dbReference>
<accession>A0A1I2YR32</accession>